<evidence type="ECO:0000313" key="1">
    <source>
        <dbReference type="EMBL" id="SNX29306.1"/>
    </source>
</evidence>
<name>A0A240E462_9BURK</name>
<accession>A0A240E462</accession>
<sequence>MAKGQRLKPEQIVTLLRQIDVLTTNGKTLAQACKEVGTVEQSYYRWRKIYGGMKVDQAKKYKDLELENTRLKKLVADLSLREVMLKEVIKGNF</sequence>
<dbReference type="PANTHER" id="PTHR33609">
    <property type="entry name" value="LOW CALCIUM RESPONSE LOCUS PROTEIN S"/>
    <property type="match status" value="1"/>
</dbReference>
<dbReference type="InterPro" id="IPR009057">
    <property type="entry name" value="Homeodomain-like_sf"/>
</dbReference>
<dbReference type="GO" id="GO:0004803">
    <property type="term" value="F:transposase activity"/>
    <property type="evidence" value="ECO:0007669"/>
    <property type="project" value="InterPro"/>
</dbReference>
<dbReference type="Pfam" id="PF01527">
    <property type="entry name" value="HTH_Tnp_1"/>
    <property type="match status" value="1"/>
</dbReference>
<dbReference type="GO" id="GO:0006313">
    <property type="term" value="P:DNA transposition"/>
    <property type="evidence" value="ECO:0007669"/>
    <property type="project" value="InterPro"/>
</dbReference>
<proteinExistence type="predicted"/>
<keyword evidence="2" id="KW-1185">Reference proteome</keyword>
<dbReference type="EMBL" id="OANS01000004">
    <property type="protein sequence ID" value="SNX29306.1"/>
    <property type="molecule type" value="Genomic_DNA"/>
</dbReference>
<organism evidence="1 2">
    <name type="scientific">Polynucleobacter meluiroseus</name>
    <dbReference type="NCBI Taxonomy" id="1938814"/>
    <lineage>
        <taxon>Bacteria</taxon>
        <taxon>Pseudomonadati</taxon>
        <taxon>Pseudomonadota</taxon>
        <taxon>Betaproteobacteria</taxon>
        <taxon>Burkholderiales</taxon>
        <taxon>Burkholderiaceae</taxon>
        <taxon>Polynucleobacter</taxon>
    </lineage>
</organism>
<gene>
    <name evidence="1" type="ORF">SAMN06295945_1676</name>
</gene>
<reference evidence="2" key="1">
    <citation type="submission" date="2017-08" db="EMBL/GenBank/DDBJ databases">
        <authorList>
            <person name="Varghese N."/>
            <person name="Submissions S."/>
        </authorList>
    </citation>
    <scope>NUCLEOTIDE SEQUENCE [LARGE SCALE GENOMIC DNA]</scope>
    <source>
        <strain evidence="2">AP-Melu-1000-B4</strain>
    </source>
</reference>
<dbReference type="GO" id="GO:0003677">
    <property type="term" value="F:DNA binding"/>
    <property type="evidence" value="ECO:0007669"/>
    <property type="project" value="InterPro"/>
</dbReference>
<dbReference type="InterPro" id="IPR002514">
    <property type="entry name" value="Transposase_8"/>
</dbReference>
<dbReference type="SUPFAM" id="SSF46689">
    <property type="entry name" value="Homeodomain-like"/>
    <property type="match status" value="1"/>
</dbReference>
<dbReference type="InterPro" id="IPR052546">
    <property type="entry name" value="Transposase_8_domain"/>
</dbReference>
<evidence type="ECO:0000313" key="2">
    <source>
        <dbReference type="Proteomes" id="UP000218069"/>
    </source>
</evidence>
<dbReference type="Proteomes" id="UP000218069">
    <property type="component" value="Unassembled WGS sequence"/>
</dbReference>
<dbReference type="AlphaFoldDB" id="A0A240E462"/>
<dbReference type="PANTHER" id="PTHR33609:SF1">
    <property type="entry name" value="TRANSPOSASE"/>
    <property type="match status" value="1"/>
</dbReference>
<protein>
    <submittedName>
        <fullName evidence="1">Transposase</fullName>
    </submittedName>
</protein>